<evidence type="ECO:0000313" key="3">
    <source>
        <dbReference type="Proteomes" id="UP001501391"/>
    </source>
</evidence>
<dbReference type="EMBL" id="BAAAOQ010000003">
    <property type="protein sequence ID" value="GAA2192752.1"/>
    <property type="molecule type" value="Genomic_DNA"/>
</dbReference>
<gene>
    <name evidence="2" type="ORF">GCM10009787_11700</name>
</gene>
<accession>A0ABN3BCD2</accession>
<sequence>MAAWRNEAEGGSGRTDDSRGPRPARSWQPTSPGENRFTGLAPDTSPRQGESVRLYRRARVTAS</sequence>
<feature type="compositionally biased region" description="Basic residues" evidence="1">
    <location>
        <begin position="54"/>
        <end position="63"/>
    </location>
</feature>
<reference evidence="2 3" key="1">
    <citation type="journal article" date="2019" name="Int. J. Syst. Evol. Microbiol.">
        <title>The Global Catalogue of Microorganisms (GCM) 10K type strain sequencing project: providing services to taxonomists for standard genome sequencing and annotation.</title>
        <authorList>
            <consortium name="The Broad Institute Genomics Platform"/>
            <consortium name="The Broad Institute Genome Sequencing Center for Infectious Disease"/>
            <person name="Wu L."/>
            <person name="Ma J."/>
        </authorList>
    </citation>
    <scope>NUCLEOTIDE SEQUENCE [LARGE SCALE GENOMIC DNA]</scope>
    <source>
        <strain evidence="2 3">JCM 14924</strain>
    </source>
</reference>
<name>A0ABN3BCD2_9ACTN</name>
<comment type="caution">
    <text evidence="2">The sequence shown here is derived from an EMBL/GenBank/DDBJ whole genome shotgun (WGS) entry which is preliminary data.</text>
</comment>
<proteinExistence type="predicted"/>
<evidence type="ECO:0000256" key="1">
    <source>
        <dbReference type="SAM" id="MobiDB-lite"/>
    </source>
</evidence>
<evidence type="ECO:0000313" key="2">
    <source>
        <dbReference type="EMBL" id="GAA2192752.1"/>
    </source>
</evidence>
<protein>
    <submittedName>
        <fullName evidence="2">Uncharacterized protein</fullName>
    </submittedName>
</protein>
<keyword evidence="3" id="KW-1185">Reference proteome</keyword>
<organism evidence="2 3">
    <name type="scientific">Streptomyces bangladeshensis</name>
    <dbReference type="NCBI Taxonomy" id="295352"/>
    <lineage>
        <taxon>Bacteria</taxon>
        <taxon>Bacillati</taxon>
        <taxon>Actinomycetota</taxon>
        <taxon>Actinomycetes</taxon>
        <taxon>Kitasatosporales</taxon>
        <taxon>Streptomycetaceae</taxon>
        <taxon>Streptomyces</taxon>
    </lineage>
</organism>
<feature type="region of interest" description="Disordered" evidence="1">
    <location>
        <begin position="1"/>
        <end position="63"/>
    </location>
</feature>
<dbReference type="Proteomes" id="UP001501391">
    <property type="component" value="Unassembled WGS sequence"/>
</dbReference>